<dbReference type="SUPFAM" id="SSF53474">
    <property type="entry name" value="alpha/beta-Hydrolases"/>
    <property type="match status" value="1"/>
</dbReference>
<keyword evidence="4" id="KW-0378">Hydrolase</keyword>
<dbReference type="Proteomes" id="UP001295794">
    <property type="component" value="Unassembled WGS sequence"/>
</dbReference>
<evidence type="ECO:0000256" key="1">
    <source>
        <dbReference type="ARBA" id="ARBA00011079"/>
    </source>
</evidence>
<keyword evidence="2" id="KW-0645">Protease</keyword>
<protein>
    <submittedName>
        <fullName evidence="7">Uncharacterized protein</fullName>
    </submittedName>
</protein>
<feature type="signal peptide" evidence="6">
    <location>
        <begin position="1"/>
        <end position="20"/>
    </location>
</feature>
<evidence type="ECO:0000256" key="4">
    <source>
        <dbReference type="ARBA" id="ARBA00022801"/>
    </source>
</evidence>
<evidence type="ECO:0000313" key="7">
    <source>
        <dbReference type="EMBL" id="CAK5268823.1"/>
    </source>
</evidence>
<dbReference type="GO" id="GO:0006508">
    <property type="term" value="P:proteolysis"/>
    <property type="evidence" value="ECO:0007669"/>
    <property type="project" value="UniProtKB-KW"/>
</dbReference>
<accession>A0AAD2Q2H2</accession>
<dbReference type="EMBL" id="CAVNYO010000138">
    <property type="protein sequence ID" value="CAK5268823.1"/>
    <property type="molecule type" value="Genomic_DNA"/>
</dbReference>
<evidence type="ECO:0000313" key="8">
    <source>
        <dbReference type="Proteomes" id="UP001295794"/>
    </source>
</evidence>
<dbReference type="PANTHER" id="PTHR11010">
    <property type="entry name" value="PROTEASE S28 PRO-X CARBOXYPEPTIDASE-RELATED"/>
    <property type="match status" value="1"/>
</dbReference>
<dbReference type="InterPro" id="IPR008758">
    <property type="entry name" value="Peptidase_S28"/>
</dbReference>
<sequence>MRSSGWLATALVSLASLTAAMPRIPAMPKQPAIQWQPEADGPHARAGLVEYFFDQLLDHTNPSLGTFKQRYWFSEKYYKPGGPIILFNAGEEDASQYTGYLQNVTITGAIGYATGGATIVMEHRYWGKSIPFADYSTANMKYFTIHNAVQDYAYFAQNVALPWASGAKVTPPPTTAWILNGGSYPGVLAAYVKQTFPDLFYASYATSAPVQAIYDFFGYFVPVAAGAPQNCSTDMKRVITHWDKVMTQGKPAEKRKLMTLFGFGNVTHADDASSGLEEAPWSWQALGPAVGAHQQFFDFCDMLETRHGVTAGPDGFGVEYATRQWAQWQTALNKQLCGADFDNDNCWGTYDPTSASYTNIAPTNTYRPWISLSSTQIAFWQDGNPTAPSIVSKLVNPAYWERQCPLWFPAENGVSVPAKAPVDTLNPVYGGWDMSVDRLLFVNGEFDPWRSGTVSSLLPNAPARKSTEMQPILLVKTGVHCWDMITSTAMANPNTRVVFNEVVATMVKWMDEWHAARA</sequence>
<dbReference type="GO" id="GO:0008239">
    <property type="term" value="F:dipeptidyl-peptidase activity"/>
    <property type="evidence" value="ECO:0007669"/>
    <property type="project" value="TreeGrafter"/>
</dbReference>
<dbReference type="Gene3D" id="3.40.50.1820">
    <property type="entry name" value="alpha/beta hydrolase"/>
    <property type="match status" value="1"/>
</dbReference>
<keyword evidence="8" id="KW-1185">Reference proteome</keyword>
<gene>
    <name evidence="7" type="ORF">MYCIT1_LOCUS12108</name>
</gene>
<feature type="chain" id="PRO_5042134969" evidence="6">
    <location>
        <begin position="21"/>
        <end position="518"/>
    </location>
</feature>
<dbReference type="GO" id="GO:0070008">
    <property type="term" value="F:serine-type exopeptidase activity"/>
    <property type="evidence" value="ECO:0007669"/>
    <property type="project" value="InterPro"/>
</dbReference>
<evidence type="ECO:0000256" key="2">
    <source>
        <dbReference type="ARBA" id="ARBA00022670"/>
    </source>
</evidence>
<organism evidence="7 8">
    <name type="scientific">Mycena citricolor</name>
    <dbReference type="NCBI Taxonomy" id="2018698"/>
    <lineage>
        <taxon>Eukaryota</taxon>
        <taxon>Fungi</taxon>
        <taxon>Dikarya</taxon>
        <taxon>Basidiomycota</taxon>
        <taxon>Agaricomycotina</taxon>
        <taxon>Agaricomycetes</taxon>
        <taxon>Agaricomycetidae</taxon>
        <taxon>Agaricales</taxon>
        <taxon>Marasmiineae</taxon>
        <taxon>Mycenaceae</taxon>
        <taxon>Mycena</taxon>
    </lineage>
</organism>
<keyword evidence="3 6" id="KW-0732">Signal</keyword>
<reference evidence="7" key="1">
    <citation type="submission" date="2023-11" db="EMBL/GenBank/DDBJ databases">
        <authorList>
            <person name="De Vega J J."/>
            <person name="De Vega J J."/>
        </authorList>
    </citation>
    <scope>NUCLEOTIDE SEQUENCE</scope>
</reference>
<comment type="similarity">
    <text evidence="1">Belongs to the peptidase S28 family.</text>
</comment>
<name>A0AAD2Q2H2_9AGAR</name>
<dbReference type="Pfam" id="PF05577">
    <property type="entry name" value="Peptidase_S28"/>
    <property type="match status" value="1"/>
</dbReference>
<comment type="caution">
    <text evidence="7">The sequence shown here is derived from an EMBL/GenBank/DDBJ whole genome shotgun (WGS) entry which is preliminary data.</text>
</comment>
<keyword evidence="5" id="KW-0325">Glycoprotein</keyword>
<evidence type="ECO:0000256" key="6">
    <source>
        <dbReference type="SAM" id="SignalP"/>
    </source>
</evidence>
<dbReference type="InterPro" id="IPR029058">
    <property type="entry name" value="AB_hydrolase_fold"/>
</dbReference>
<evidence type="ECO:0000256" key="5">
    <source>
        <dbReference type="ARBA" id="ARBA00023180"/>
    </source>
</evidence>
<evidence type="ECO:0000256" key="3">
    <source>
        <dbReference type="ARBA" id="ARBA00022729"/>
    </source>
</evidence>
<proteinExistence type="inferred from homology"/>
<dbReference type="PANTHER" id="PTHR11010:SF23">
    <property type="entry name" value="SERINE PEPTIDASE"/>
    <property type="match status" value="1"/>
</dbReference>
<dbReference type="AlphaFoldDB" id="A0AAD2Q2H2"/>